<dbReference type="Pfam" id="PF07814">
    <property type="entry name" value="WAPL"/>
    <property type="match status" value="1"/>
</dbReference>
<dbReference type="GeneID" id="17289440"/>
<reference evidence="6" key="2">
    <citation type="submission" date="2012-11" db="EMBL/GenBank/DDBJ databases">
        <authorList>
            <person name="Kuo A."/>
            <person name="Curtis B.A."/>
            <person name="Tanifuji G."/>
            <person name="Burki F."/>
            <person name="Gruber A."/>
            <person name="Irimia M."/>
            <person name="Maruyama S."/>
            <person name="Arias M.C."/>
            <person name="Ball S.G."/>
            <person name="Gile G.H."/>
            <person name="Hirakawa Y."/>
            <person name="Hopkins J.F."/>
            <person name="Rensing S.A."/>
            <person name="Schmutz J."/>
            <person name="Symeonidi A."/>
            <person name="Elias M."/>
            <person name="Eveleigh R.J."/>
            <person name="Herman E.K."/>
            <person name="Klute M.J."/>
            <person name="Nakayama T."/>
            <person name="Obornik M."/>
            <person name="Reyes-Prieto A."/>
            <person name="Armbrust E.V."/>
            <person name="Aves S.J."/>
            <person name="Beiko R.G."/>
            <person name="Coutinho P."/>
            <person name="Dacks J.B."/>
            <person name="Durnford D.G."/>
            <person name="Fast N.M."/>
            <person name="Green B.R."/>
            <person name="Grisdale C."/>
            <person name="Hempe F."/>
            <person name="Henrissat B."/>
            <person name="Hoppner M.P."/>
            <person name="Ishida K.-I."/>
            <person name="Kim E."/>
            <person name="Koreny L."/>
            <person name="Kroth P.G."/>
            <person name="Liu Y."/>
            <person name="Malik S.-B."/>
            <person name="Maier U.G."/>
            <person name="McRose D."/>
            <person name="Mock T."/>
            <person name="Neilson J.A."/>
            <person name="Onodera N.T."/>
            <person name="Poole A.M."/>
            <person name="Pritham E.J."/>
            <person name="Richards T.A."/>
            <person name="Rocap G."/>
            <person name="Roy S.W."/>
            <person name="Sarai C."/>
            <person name="Schaack S."/>
            <person name="Shirato S."/>
            <person name="Slamovits C.H."/>
            <person name="Spencer D.F."/>
            <person name="Suzuki S."/>
            <person name="Worden A.Z."/>
            <person name="Zauner S."/>
            <person name="Barry K."/>
            <person name="Bell C."/>
            <person name="Bharti A.K."/>
            <person name="Crow J.A."/>
            <person name="Grimwood J."/>
            <person name="Kramer R."/>
            <person name="Lindquist E."/>
            <person name="Lucas S."/>
            <person name="Salamov A."/>
            <person name="McFadden G.I."/>
            <person name="Lane C.E."/>
            <person name="Keeling P.J."/>
            <person name="Gray M.W."/>
            <person name="Grigoriev I.V."/>
            <person name="Archibald J.M."/>
        </authorList>
    </citation>
    <scope>NUCLEOTIDE SEQUENCE</scope>
    <source>
        <strain evidence="6">CCMP2712</strain>
    </source>
</reference>
<evidence type="ECO:0000313" key="6">
    <source>
        <dbReference type="Proteomes" id="UP000011087"/>
    </source>
</evidence>
<dbReference type="AlphaFoldDB" id="L1IA32"/>
<reference evidence="4 6" key="1">
    <citation type="journal article" date="2012" name="Nature">
        <title>Algal genomes reveal evolutionary mosaicism and the fate of nucleomorphs.</title>
        <authorList>
            <consortium name="DOE Joint Genome Institute"/>
            <person name="Curtis B.A."/>
            <person name="Tanifuji G."/>
            <person name="Burki F."/>
            <person name="Gruber A."/>
            <person name="Irimia M."/>
            <person name="Maruyama S."/>
            <person name="Arias M.C."/>
            <person name="Ball S.G."/>
            <person name="Gile G.H."/>
            <person name="Hirakawa Y."/>
            <person name="Hopkins J.F."/>
            <person name="Kuo A."/>
            <person name="Rensing S.A."/>
            <person name="Schmutz J."/>
            <person name="Symeonidi A."/>
            <person name="Elias M."/>
            <person name="Eveleigh R.J."/>
            <person name="Herman E.K."/>
            <person name="Klute M.J."/>
            <person name="Nakayama T."/>
            <person name="Obornik M."/>
            <person name="Reyes-Prieto A."/>
            <person name="Armbrust E.V."/>
            <person name="Aves S.J."/>
            <person name="Beiko R.G."/>
            <person name="Coutinho P."/>
            <person name="Dacks J.B."/>
            <person name="Durnford D.G."/>
            <person name="Fast N.M."/>
            <person name="Green B.R."/>
            <person name="Grisdale C.J."/>
            <person name="Hempel F."/>
            <person name="Henrissat B."/>
            <person name="Hoppner M.P."/>
            <person name="Ishida K."/>
            <person name="Kim E."/>
            <person name="Koreny L."/>
            <person name="Kroth P.G."/>
            <person name="Liu Y."/>
            <person name="Malik S.B."/>
            <person name="Maier U.G."/>
            <person name="McRose D."/>
            <person name="Mock T."/>
            <person name="Neilson J.A."/>
            <person name="Onodera N.T."/>
            <person name="Poole A.M."/>
            <person name="Pritham E.J."/>
            <person name="Richards T.A."/>
            <person name="Rocap G."/>
            <person name="Roy S.W."/>
            <person name="Sarai C."/>
            <person name="Schaack S."/>
            <person name="Shirato S."/>
            <person name="Slamovits C.H."/>
            <person name="Spencer D.F."/>
            <person name="Suzuki S."/>
            <person name="Worden A.Z."/>
            <person name="Zauner S."/>
            <person name="Barry K."/>
            <person name="Bell C."/>
            <person name="Bharti A.K."/>
            <person name="Crow J.A."/>
            <person name="Grimwood J."/>
            <person name="Kramer R."/>
            <person name="Lindquist E."/>
            <person name="Lucas S."/>
            <person name="Salamov A."/>
            <person name="McFadden G.I."/>
            <person name="Lane C.E."/>
            <person name="Keeling P.J."/>
            <person name="Gray M.W."/>
            <person name="Grigoriev I.V."/>
            <person name="Archibald J.M."/>
        </authorList>
    </citation>
    <scope>NUCLEOTIDE SEQUENCE</scope>
    <source>
        <strain evidence="4 6">CCMP2712</strain>
    </source>
</reference>
<evidence type="ECO:0000313" key="4">
    <source>
        <dbReference type="EMBL" id="EKX32705.1"/>
    </source>
</evidence>
<dbReference type="InterPro" id="IPR022771">
    <property type="entry name" value="WAPL_C"/>
</dbReference>
<feature type="domain" description="Wings apart-like protein C-terminal" evidence="3">
    <location>
        <begin position="135"/>
        <end position="492"/>
    </location>
</feature>
<dbReference type="HOGENOM" id="CLU_445833_0_0_1"/>
<name>L1IA32_GUITC</name>
<evidence type="ECO:0000256" key="1">
    <source>
        <dbReference type="ARBA" id="ARBA00006854"/>
    </source>
</evidence>
<dbReference type="InterPro" id="IPR016024">
    <property type="entry name" value="ARM-type_fold"/>
</dbReference>
<proteinExistence type="inferred from homology"/>
<dbReference type="OMA" id="KLHAHIG"/>
<keyword evidence="6" id="KW-1185">Reference proteome</keyword>
<dbReference type="InterPro" id="IPR039874">
    <property type="entry name" value="WAPL"/>
</dbReference>
<dbReference type="PANTHER" id="PTHR22100:SF13">
    <property type="entry name" value="WINGS APART-LIKE PROTEIN HOMOLOG"/>
    <property type="match status" value="1"/>
</dbReference>
<accession>L1IA32</accession>
<gene>
    <name evidence="4" type="ORF">GUITHDRAFT_121103</name>
</gene>
<dbReference type="PaxDb" id="55529-EKX32705"/>
<dbReference type="InterPro" id="IPR011989">
    <property type="entry name" value="ARM-like"/>
</dbReference>
<dbReference type="OrthoDB" id="78088at2759"/>
<dbReference type="SUPFAM" id="SSF48371">
    <property type="entry name" value="ARM repeat"/>
    <property type="match status" value="1"/>
</dbReference>
<dbReference type="eggNOG" id="KOG2152">
    <property type="taxonomic scope" value="Eukaryota"/>
</dbReference>
<dbReference type="RefSeq" id="XP_005819685.1">
    <property type="nucleotide sequence ID" value="XM_005819628.1"/>
</dbReference>
<dbReference type="STRING" id="905079.L1IA32"/>
<dbReference type="PANTHER" id="PTHR22100">
    <property type="entry name" value="WINGS APART-LIKE PROTEIN HOMOLOG"/>
    <property type="match status" value="1"/>
</dbReference>
<feature type="compositionally biased region" description="Basic and acidic residues" evidence="2">
    <location>
        <begin position="76"/>
        <end position="90"/>
    </location>
</feature>
<dbReference type="EnsemblProtists" id="EKX32705">
    <property type="protein sequence ID" value="EKX32705"/>
    <property type="gene ID" value="GUITHDRAFT_121103"/>
</dbReference>
<sequence>MPPRRYGKSLKPVLISTAPVPLVSEKSQDGHDVETLLEAGASTTVFGELLEPDSACNSLDDFDFSDNVSAWKVQGENKLKSSKGPGKDSSEPLLSDLAHSKRSNQSGESDRKTKQARSSKEPIAIQQVSTSFIGEFGQARAKLDDIEFVIDGLQSSQSTDVRMASTVSLVKLCRDGEMRALLRAHSLVDKVLECLQSIADTDDSLMLPVAASLFYLSLDSANTQMLTSESCRLLFQVMTSPASTKVQITHQVQEAKPMRRFQKRKSDEPTANKFHDLAGKVIEVCIQDCDVLEIPPHAEGKESFVTAEHLMVLACSLLLSRDSSFRESFRAIGGLEKGCELLQGSLKHTAMKRQSWWADSLQLYRIGRDLSLVEAMTFMSEANQRGVLEQSSSVVAGLIGLVSTITEEIRARAERDEMSSKVEKCRLSALKILVNLTNHNETGWRQFGASGGVEKIFHVLEACSSTSSADSYDALTLSLGLIINCVELSAENREQLLVVEARGGKKSLELLTEMFRSKVILVNGGIKFDKMKIEDLVLAAYTSVLIGCSIQESPAGLEVVKEGLGEWTLLSLIQVLDYFIVCHQEADKGQTATEEFINSLQSVVKVLAKLARP</sequence>
<organism evidence="4">
    <name type="scientific">Guillardia theta (strain CCMP2712)</name>
    <name type="common">Cryptophyte</name>
    <dbReference type="NCBI Taxonomy" id="905079"/>
    <lineage>
        <taxon>Eukaryota</taxon>
        <taxon>Cryptophyceae</taxon>
        <taxon>Pyrenomonadales</taxon>
        <taxon>Geminigeraceae</taxon>
        <taxon>Guillardia</taxon>
    </lineage>
</organism>
<reference evidence="5" key="3">
    <citation type="submission" date="2015-06" db="UniProtKB">
        <authorList>
            <consortium name="EnsemblProtists"/>
        </authorList>
    </citation>
    <scope>IDENTIFICATION</scope>
</reference>
<comment type="similarity">
    <text evidence="1">Belongs to the WAPL family.</text>
</comment>
<dbReference type="Proteomes" id="UP000011087">
    <property type="component" value="Unassembled WGS sequence"/>
</dbReference>
<evidence type="ECO:0000259" key="3">
    <source>
        <dbReference type="Pfam" id="PF07814"/>
    </source>
</evidence>
<protein>
    <recommendedName>
        <fullName evidence="3">Wings apart-like protein C-terminal domain-containing protein</fullName>
    </recommendedName>
</protein>
<dbReference type="Gene3D" id="1.25.10.10">
    <property type="entry name" value="Leucine-rich Repeat Variant"/>
    <property type="match status" value="1"/>
</dbReference>
<dbReference type="KEGG" id="gtt:GUITHDRAFT_121103"/>
<dbReference type="EMBL" id="JH993175">
    <property type="protein sequence ID" value="EKX32705.1"/>
    <property type="molecule type" value="Genomic_DNA"/>
</dbReference>
<evidence type="ECO:0000256" key="2">
    <source>
        <dbReference type="SAM" id="MobiDB-lite"/>
    </source>
</evidence>
<evidence type="ECO:0000313" key="5">
    <source>
        <dbReference type="EnsemblProtists" id="EKX32705"/>
    </source>
</evidence>
<feature type="region of interest" description="Disordered" evidence="2">
    <location>
        <begin position="76"/>
        <end position="122"/>
    </location>
</feature>